<evidence type="ECO:0000313" key="2">
    <source>
        <dbReference type="Proteomes" id="UP000494301"/>
    </source>
</evidence>
<dbReference type="Proteomes" id="UP000494301">
    <property type="component" value="Unassembled WGS sequence"/>
</dbReference>
<proteinExistence type="predicted"/>
<dbReference type="AlphaFoldDB" id="A0A6J5JEJ7"/>
<dbReference type="EMBL" id="CABWIL020000022">
    <property type="protein sequence ID" value="CAB3969721.1"/>
    <property type="molecule type" value="Genomic_DNA"/>
</dbReference>
<organism evidence="1 2">
    <name type="scientific">Burkholderia aenigmatica</name>
    <dbReference type="NCBI Taxonomy" id="2015348"/>
    <lineage>
        <taxon>Bacteria</taxon>
        <taxon>Pseudomonadati</taxon>
        <taxon>Pseudomonadota</taxon>
        <taxon>Betaproteobacteria</taxon>
        <taxon>Burkholderiales</taxon>
        <taxon>Burkholderiaceae</taxon>
        <taxon>Burkholderia</taxon>
        <taxon>Burkholderia cepacia complex</taxon>
    </lineage>
</organism>
<reference evidence="1 2" key="1">
    <citation type="submission" date="2020-04" db="EMBL/GenBank/DDBJ databases">
        <authorList>
            <person name="Depoorter E."/>
        </authorList>
    </citation>
    <scope>NUCLEOTIDE SEQUENCE [LARGE SCALE GENOMIC DNA]</scope>
    <source>
        <strain evidence="1 2">BCC0217</strain>
    </source>
</reference>
<gene>
    <name evidence="1" type="ORF">BLA3211_05593</name>
</gene>
<evidence type="ECO:0000313" key="1">
    <source>
        <dbReference type="EMBL" id="CAB3969721.1"/>
    </source>
</evidence>
<protein>
    <submittedName>
        <fullName evidence="1">Uncharacterized protein</fullName>
    </submittedName>
</protein>
<name>A0A6J5JEJ7_9BURK</name>
<sequence length="84" mass="9954">MIDIYMFFIQMKIGASSHNIVTPILELRLTFILTADQPTWTIAIKLQQRINNFRKMDSHRCLLRSMSRARFTMIAENPCNLFEF</sequence>
<accession>A0A6J5JEJ7</accession>